<sequence length="65" mass="6602">MTRASGAEPLAQNGRHPVTKDGGRPATHMKLTMCTSLLCEDTSTPPPKVTGGGVLTIPCPGQTGA</sequence>
<proteinExistence type="predicted"/>
<gene>
    <name evidence="2" type="ORF">HPT30_02370</name>
</gene>
<organism evidence="2 3">
    <name type="scientific">Paenibacillus agri</name>
    <dbReference type="NCBI Taxonomy" id="2744309"/>
    <lineage>
        <taxon>Bacteria</taxon>
        <taxon>Bacillati</taxon>
        <taxon>Bacillota</taxon>
        <taxon>Bacilli</taxon>
        <taxon>Bacillales</taxon>
        <taxon>Paenibacillaceae</taxon>
        <taxon>Paenibacillus</taxon>
    </lineage>
</organism>
<keyword evidence="3" id="KW-1185">Reference proteome</keyword>
<evidence type="ECO:0000256" key="1">
    <source>
        <dbReference type="SAM" id="MobiDB-lite"/>
    </source>
</evidence>
<evidence type="ECO:0000313" key="2">
    <source>
        <dbReference type="EMBL" id="NUU59209.1"/>
    </source>
</evidence>
<dbReference type="RefSeq" id="WP_175369908.1">
    <property type="nucleotide sequence ID" value="NZ_JABWCS010000181.1"/>
</dbReference>
<feature type="region of interest" description="Disordered" evidence="1">
    <location>
        <begin position="42"/>
        <end position="65"/>
    </location>
</feature>
<evidence type="ECO:0000313" key="3">
    <source>
        <dbReference type="Proteomes" id="UP000564806"/>
    </source>
</evidence>
<feature type="region of interest" description="Disordered" evidence="1">
    <location>
        <begin position="1"/>
        <end position="27"/>
    </location>
</feature>
<dbReference type="AlphaFoldDB" id="A0A850EHP4"/>
<accession>A0A850EHP4</accession>
<reference evidence="2" key="1">
    <citation type="submission" date="2020-06" db="EMBL/GenBank/DDBJ databases">
        <title>Paenibacillus sp. nov., isolated from soil.</title>
        <authorList>
            <person name="Seo Y.L."/>
        </authorList>
    </citation>
    <scope>NUCLEOTIDE SEQUENCE [LARGE SCALE GENOMIC DNA]</scope>
    <source>
        <strain evidence="2">JW14</strain>
    </source>
</reference>
<dbReference type="EMBL" id="JABWCS010000181">
    <property type="protein sequence ID" value="NUU59209.1"/>
    <property type="molecule type" value="Genomic_DNA"/>
</dbReference>
<comment type="caution">
    <text evidence="2">The sequence shown here is derived from an EMBL/GenBank/DDBJ whole genome shotgun (WGS) entry which is preliminary data.</text>
</comment>
<name>A0A850EHP4_9BACL</name>
<protein>
    <submittedName>
        <fullName evidence="2">Uncharacterized protein</fullName>
    </submittedName>
</protein>
<dbReference type="Proteomes" id="UP000564806">
    <property type="component" value="Unassembled WGS sequence"/>
</dbReference>